<dbReference type="Proteomes" id="UP000027195">
    <property type="component" value="Unassembled WGS sequence"/>
</dbReference>
<feature type="transmembrane region" description="Helical" evidence="1">
    <location>
        <begin position="17"/>
        <end position="43"/>
    </location>
</feature>
<keyword evidence="1" id="KW-0472">Membrane</keyword>
<evidence type="ECO:0000313" key="3">
    <source>
        <dbReference type="Proteomes" id="UP000027195"/>
    </source>
</evidence>
<protein>
    <submittedName>
        <fullName evidence="2">Uncharacterized protein</fullName>
    </submittedName>
</protein>
<keyword evidence="3" id="KW-1185">Reference proteome</keyword>
<organism evidence="2 3">
    <name type="scientific">Botryobasidium botryosum (strain FD-172 SS1)</name>
    <dbReference type="NCBI Taxonomy" id="930990"/>
    <lineage>
        <taxon>Eukaryota</taxon>
        <taxon>Fungi</taxon>
        <taxon>Dikarya</taxon>
        <taxon>Basidiomycota</taxon>
        <taxon>Agaricomycotina</taxon>
        <taxon>Agaricomycetes</taxon>
        <taxon>Cantharellales</taxon>
        <taxon>Botryobasidiaceae</taxon>
        <taxon>Botryobasidium</taxon>
    </lineage>
</organism>
<dbReference type="HOGENOM" id="CLU_2291234_0_0_1"/>
<reference evidence="3" key="1">
    <citation type="journal article" date="2014" name="Proc. Natl. Acad. Sci. U.S.A.">
        <title>Extensive sampling of basidiomycete genomes demonstrates inadequacy of the white-rot/brown-rot paradigm for wood decay fungi.</title>
        <authorList>
            <person name="Riley R."/>
            <person name="Salamov A.A."/>
            <person name="Brown D.W."/>
            <person name="Nagy L.G."/>
            <person name="Floudas D."/>
            <person name="Held B.W."/>
            <person name="Levasseur A."/>
            <person name="Lombard V."/>
            <person name="Morin E."/>
            <person name="Otillar R."/>
            <person name="Lindquist E.A."/>
            <person name="Sun H."/>
            <person name="LaButti K.M."/>
            <person name="Schmutz J."/>
            <person name="Jabbour D."/>
            <person name="Luo H."/>
            <person name="Baker S.E."/>
            <person name="Pisabarro A.G."/>
            <person name="Walton J.D."/>
            <person name="Blanchette R.A."/>
            <person name="Henrissat B."/>
            <person name="Martin F."/>
            <person name="Cullen D."/>
            <person name="Hibbett D.S."/>
            <person name="Grigoriev I.V."/>
        </authorList>
    </citation>
    <scope>NUCLEOTIDE SEQUENCE [LARGE SCALE GENOMIC DNA]</scope>
    <source>
        <strain evidence="3">FD-172 SS1</strain>
    </source>
</reference>
<evidence type="ECO:0000313" key="2">
    <source>
        <dbReference type="EMBL" id="KDQ13029.1"/>
    </source>
</evidence>
<dbReference type="InParanoid" id="A0A067MBT5"/>
<dbReference type="AlphaFoldDB" id="A0A067MBT5"/>
<keyword evidence="1" id="KW-0812">Transmembrane</keyword>
<dbReference type="EMBL" id="KL198046">
    <property type="protein sequence ID" value="KDQ13029.1"/>
    <property type="molecule type" value="Genomic_DNA"/>
</dbReference>
<sequence>MFYCSISVWHTPSNLTFVWAILLAFGMYYIASGAFLFIFLLLISIAHHRYVRDLIVYSRYFWLLLACAPSCPPSSLQSRICMPETAAVVGAIPDHPASCGL</sequence>
<gene>
    <name evidence="2" type="ORF">BOTBODRAFT_401056</name>
</gene>
<evidence type="ECO:0000256" key="1">
    <source>
        <dbReference type="SAM" id="Phobius"/>
    </source>
</evidence>
<keyword evidence="1" id="KW-1133">Transmembrane helix</keyword>
<accession>A0A067MBT5</accession>
<name>A0A067MBT5_BOTB1</name>
<proteinExistence type="predicted"/>